<reference evidence="2" key="2">
    <citation type="submission" date="2020-09" db="EMBL/GenBank/DDBJ databases">
        <authorList>
            <person name="Sun Q."/>
            <person name="Zhou Y."/>
        </authorList>
    </citation>
    <scope>NUCLEOTIDE SEQUENCE</scope>
    <source>
        <strain evidence="2">CGMCC 1.15425</strain>
    </source>
</reference>
<reference evidence="2" key="1">
    <citation type="journal article" date="2014" name="Int. J. Syst. Evol. Microbiol.">
        <title>Complete genome sequence of Corynebacterium casei LMG S-19264T (=DSM 44701T), isolated from a smear-ripened cheese.</title>
        <authorList>
            <consortium name="US DOE Joint Genome Institute (JGI-PGF)"/>
            <person name="Walter F."/>
            <person name="Albersmeier A."/>
            <person name="Kalinowski J."/>
            <person name="Ruckert C."/>
        </authorList>
    </citation>
    <scope>NUCLEOTIDE SEQUENCE</scope>
    <source>
        <strain evidence="2">CGMCC 1.15425</strain>
    </source>
</reference>
<dbReference type="RefSeq" id="WP_068813134.1">
    <property type="nucleotide sequence ID" value="NZ_BMIY01000005.1"/>
</dbReference>
<keyword evidence="3" id="KW-1185">Reference proteome</keyword>
<protein>
    <submittedName>
        <fullName evidence="2">Uncharacterized protein</fullName>
    </submittedName>
</protein>
<evidence type="ECO:0000313" key="3">
    <source>
        <dbReference type="Proteomes" id="UP000627715"/>
    </source>
</evidence>
<dbReference type="AlphaFoldDB" id="A0A917LVD3"/>
<comment type="caution">
    <text evidence="2">The sequence shown here is derived from an EMBL/GenBank/DDBJ whole genome shotgun (WGS) entry which is preliminary data.</text>
</comment>
<dbReference type="EMBL" id="BMIY01000005">
    <property type="protein sequence ID" value="GGG57600.1"/>
    <property type="molecule type" value="Genomic_DNA"/>
</dbReference>
<organism evidence="2 3">
    <name type="scientific">Pseudohongiella nitratireducens</name>
    <dbReference type="NCBI Taxonomy" id="1768907"/>
    <lineage>
        <taxon>Bacteria</taxon>
        <taxon>Pseudomonadati</taxon>
        <taxon>Pseudomonadota</taxon>
        <taxon>Gammaproteobacteria</taxon>
        <taxon>Pseudomonadales</taxon>
        <taxon>Pseudohongiellaceae</taxon>
        <taxon>Pseudohongiella</taxon>
    </lineage>
</organism>
<feature type="compositionally biased region" description="Polar residues" evidence="1">
    <location>
        <begin position="71"/>
        <end position="82"/>
    </location>
</feature>
<gene>
    <name evidence="2" type="ORF">GCM10011403_13600</name>
</gene>
<evidence type="ECO:0000313" key="2">
    <source>
        <dbReference type="EMBL" id="GGG57600.1"/>
    </source>
</evidence>
<name>A0A917LVD3_9GAMM</name>
<proteinExistence type="predicted"/>
<accession>A0A917LVD3</accession>
<feature type="region of interest" description="Disordered" evidence="1">
    <location>
        <begin position="71"/>
        <end position="95"/>
    </location>
</feature>
<evidence type="ECO:0000256" key="1">
    <source>
        <dbReference type="SAM" id="MobiDB-lite"/>
    </source>
</evidence>
<sequence>MQKLTISIACSVGLHALFLLYWHFNHQTGSQQEADRLTQHTAELSEPIQFTLQPSPQQSVASDTDTQPIIQSQAQRPDNQTPRDVAGPEAASPNITTENITENIIDTTPATRQDTIQRTAPDLFSIRQQIQQHAPVIESTNSLSAKCQQYRRMQGMAVDCQQERYAPAARESDTMSLAAKTQQQLADLLSGTALVSPAREVDASDTGNRIDANRNMVGDQLQGNQLRKAIMNQR</sequence>
<dbReference type="Proteomes" id="UP000627715">
    <property type="component" value="Unassembled WGS sequence"/>
</dbReference>